<feature type="region of interest" description="Disordered" evidence="1">
    <location>
        <begin position="70"/>
        <end position="103"/>
    </location>
</feature>
<dbReference type="EMBL" id="JAJMLW010000003">
    <property type="protein sequence ID" value="MCI2242621.1"/>
    <property type="molecule type" value="Genomic_DNA"/>
</dbReference>
<proteinExistence type="predicted"/>
<accession>A0ABS9WIB8</accession>
<evidence type="ECO:0000313" key="4">
    <source>
        <dbReference type="Proteomes" id="UP001430755"/>
    </source>
</evidence>
<sequence length="103" mass="9907">MCFRPAAASTPKTCPECGMINPAVADKCVKCGAELPEDRVKCPHCGEMNIAGATVCSECGSDIAGAEGNVAAPAAPGAPAPAVPGAPKAPGAPAAPAAPPKAE</sequence>
<reference evidence="3" key="1">
    <citation type="submission" date="2021-11" db="EMBL/GenBank/DDBJ databases">
        <title>A Novel Adlercreutzia Species, isolated from a Allomyrina dichotoma larva feces.</title>
        <authorList>
            <person name="Suh M.K."/>
        </authorList>
    </citation>
    <scope>NUCLEOTIDE SEQUENCE</scope>
    <source>
        <strain evidence="3">JBNU-10</strain>
    </source>
</reference>
<dbReference type="SUPFAM" id="SSF144020">
    <property type="entry name" value="FdhE-like"/>
    <property type="match status" value="1"/>
</dbReference>
<keyword evidence="4" id="KW-1185">Reference proteome</keyword>
<dbReference type="InterPro" id="IPR025874">
    <property type="entry name" value="DZR"/>
</dbReference>
<comment type="caution">
    <text evidence="3">The sequence shown here is derived from an EMBL/GenBank/DDBJ whole genome shotgun (WGS) entry which is preliminary data.</text>
</comment>
<feature type="domain" description="DZANK-type" evidence="2">
    <location>
        <begin position="14"/>
        <end position="60"/>
    </location>
</feature>
<evidence type="ECO:0000259" key="2">
    <source>
        <dbReference type="Pfam" id="PF12773"/>
    </source>
</evidence>
<dbReference type="RefSeq" id="WP_242166063.1">
    <property type="nucleotide sequence ID" value="NZ_JAJMLW010000003.1"/>
</dbReference>
<dbReference type="Proteomes" id="UP001430755">
    <property type="component" value="Unassembled WGS sequence"/>
</dbReference>
<feature type="compositionally biased region" description="Low complexity" evidence="1">
    <location>
        <begin position="85"/>
        <end position="95"/>
    </location>
</feature>
<organism evidence="3 4">
    <name type="scientific">Adlercreutzia faecimuris</name>
    <dbReference type="NCBI Taxonomy" id="2897341"/>
    <lineage>
        <taxon>Bacteria</taxon>
        <taxon>Bacillati</taxon>
        <taxon>Actinomycetota</taxon>
        <taxon>Coriobacteriia</taxon>
        <taxon>Eggerthellales</taxon>
        <taxon>Eggerthellaceae</taxon>
        <taxon>Adlercreutzia</taxon>
    </lineage>
</organism>
<gene>
    <name evidence="3" type="ORF">LPT13_09685</name>
</gene>
<name>A0ABS9WIB8_9ACTN</name>
<dbReference type="Pfam" id="PF12773">
    <property type="entry name" value="DZR"/>
    <property type="match status" value="1"/>
</dbReference>
<protein>
    <submittedName>
        <fullName evidence="3">Zinc-ribbon domain-containing protein</fullName>
    </submittedName>
</protein>
<dbReference type="InterPro" id="IPR024064">
    <property type="entry name" value="FdhE-like_sf"/>
</dbReference>
<evidence type="ECO:0000313" key="3">
    <source>
        <dbReference type="EMBL" id="MCI2242621.1"/>
    </source>
</evidence>
<evidence type="ECO:0000256" key="1">
    <source>
        <dbReference type="SAM" id="MobiDB-lite"/>
    </source>
</evidence>